<proteinExistence type="predicted"/>
<dbReference type="Proteomes" id="UP000247523">
    <property type="component" value="Unassembled WGS sequence"/>
</dbReference>
<name>A0A318EZT3_9FIRM</name>
<organism evidence="1 2">
    <name type="scientific">Lachnotalea glycerini</name>
    <dbReference type="NCBI Taxonomy" id="1763509"/>
    <lineage>
        <taxon>Bacteria</taxon>
        <taxon>Bacillati</taxon>
        <taxon>Bacillota</taxon>
        <taxon>Clostridia</taxon>
        <taxon>Lachnospirales</taxon>
        <taxon>Lachnospiraceae</taxon>
        <taxon>Lachnotalea</taxon>
    </lineage>
</organism>
<gene>
    <name evidence="1" type="ORF">C8E03_102395</name>
</gene>
<evidence type="ECO:0000313" key="2">
    <source>
        <dbReference type="Proteomes" id="UP000247523"/>
    </source>
</evidence>
<sequence length="81" mass="9552">MVNHEYLNLSNVSSTVISDFYDEYETRIIEILRSSKGKEIEDISYLLVPIGVDNFEVKFGERADYKKRIELEKLKESYKVI</sequence>
<dbReference type="EMBL" id="QICS01000002">
    <property type="protein sequence ID" value="PXV93624.1"/>
    <property type="molecule type" value="Genomic_DNA"/>
</dbReference>
<dbReference type="AlphaFoldDB" id="A0A318EZT3"/>
<accession>A0A318EZT3</accession>
<evidence type="ECO:0000313" key="1">
    <source>
        <dbReference type="EMBL" id="PXV93624.1"/>
    </source>
</evidence>
<reference evidence="1 2" key="1">
    <citation type="submission" date="2018-05" db="EMBL/GenBank/DDBJ databases">
        <title>Genomic Encyclopedia of Type Strains, Phase IV (KMG-IV): sequencing the most valuable type-strain genomes for metagenomic binning, comparative biology and taxonomic classification.</title>
        <authorList>
            <person name="Goeker M."/>
        </authorList>
    </citation>
    <scope>NUCLEOTIDE SEQUENCE [LARGE SCALE GENOMIC DNA]</scope>
    <source>
        <strain evidence="1 2">DSM 28816</strain>
    </source>
</reference>
<comment type="caution">
    <text evidence="1">The sequence shown here is derived from an EMBL/GenBank/DDBJ whole genome shotgun (WGS) entry which is preliminary data.</text>
</comment>
<protein>
    <submittedName>
        <fullName evidence="1">Uncharacterized protein</fullName>
    </submittedName>
</protein>
<dbReference type="RefSeq" id="WP_110290566.1">
    <property type="nucleotide sequence ID" value="NZ_QICS01000002.1"/>
</dbReference>